<dbReference type="InterPro" id="IPR036291">
    <property type="entry name" value="NAD(P)-bd_dom_sf"/>
</dbReference>
<organism evidence="2 3">
    <name type="scientific">Dichomitus squalens</name>
    <dbReference type="NCBI Taxonomy" id="114155"/>
    <lineage>
        <taxon>Eukaryota</taxon>
        <taxon>Fungi</taxon>
        <taxon>Dikarya</taxon>
        <taxon>Basidiomycota</taxon>
        <taxon>Agaricomycotina</taxon>
        <taxon>Agaricomycetes</taxon>
        <taxon>Polyporales</taxon>
        <taxon>Polyporaceae</taxon>
        <taxon>Dichomitus</taxon>
    </lineage>
</organism>
<name>A0A4Q9PU72_9APHY</name>
<dbReference type="Pfam" id="PF01370">
    <property type="entry name" value="Epimerase"/>
    <property type="match status" value="1"/>
</dbReference>
<dbReference type="PANTHER" id="PTHR48079:SF3">
    <property type="entry name" value="NAD-DEPENDENT EPIMERASE_DEHYDRATASE DOMAIN-CONTAINING PROTEIN"/>
    <property type="match status" value="1"/>
</dbReference>
<dbReference type="STRING" id="114155.A0A4Q9PU72"/>
<dbReference type="SUPFAM" id="SSF51735">
    <property type="entry name" value="NAD(P)-binding Rossmann-fold domains"/>
    <property type="match status" value="1"/>
</dbReference>
<keyword evidence="3" id="KW-1185">Reference proteome</keyword>
<evidence type="ECO:0000259" key="1">
    <source>
        <dbReference type="Pfam" id="PF01370"/>
    </source>
</evidence>
<dbReference type="Gene3D" id="3.40.50.720">
    <property type="entry name" value="NAD(P)-binding Rossmann-like Domain"/>
    <property type="match status" value="1"/>
</dbReference>
<protein>
    <submittedName>
        <fullName evidence="2">NAD(P)-binding protein</fullName>
    </submittedName>
</protein>
<dbReference type="GO" id="GO:0004029">
    <property type="term" value="F:aldehyde dehydrogenase (NAD+) activity"/>
    <property type="evidence" value="ECO:0007669"/>
    <property type="project" value="TreeGrafter"/>
</dbReference>
<dbReference type="EMBL" id="ML145130">
    <property type="protein sequence ID" value="TBU57965.1"/>
    <property type="molecule type" value="Genomic_DNA"/>
</dbReference>
<feature type="domain" description="NAD-dependent epimerase/dehydratase" evidence="1">
    <location>
        <begin position="3"/>
        <end position="217"/>
    </location>
</feature>
<sequence length="300" mass="32794">MKVFILGATGFIGLPIAQAFVRAGHVVYGQTRSEEKAKQLTAEEIIPIVCDPSHVNTYMHLIPTLDVIVDAVGGSNLKVASESLLNVVATAASTLRHFTAPRLTYIYTSGTWVHGENRKDVVSDTTAVSNPIELTAWRPEQEQRVINNSHVNGIVIRPSLLYGRSGSLFVPLFRRAYEGKVAWHGEPGGRLALIHCDDLAEVYVLAAEKAAIAGGKIFDASNDINESADAFLQRLVEVSGANGPYEYLESTNLFEKALGTTTIIRPYLARALLGWHPRKAGLIDHLEVYYNSWKASEGLP</sequence>
<proteinExistence type="predicted"/>
<evidence type="ECO:0000313" key="3">
    <source>
        <dbReference type="Proteomes" id="UP000292082"/>
    </source>
</evidence>
<dbReference type="Proteomes" id="UP000292082">
    <property type="component" value="Unassembled WGS sequence"/>
</dbReference>
<dbReference type="InterPro" id="IPR001509">
    <property type="entry name" value="Epimerase_deHydtase"/>
</dbReference>
<gene>
    <name evidence="2" type="ORF">BD310DRAFT_879693</name>
</gene>
<accession>A0A4Q9PU72</accession>
<dbReference type="InterPro" id="IPR051783">
    <property type="entry name" value="NAD(P)-dependent_oxidoreduct"/>
</dbReference>
<dbReference type="AlphaFoldDB" id="A0A4Q9PU72"/>
<dbReference type="PANTHER" id="PTHR48079">
    <property type="entry name" value="PROTEIN YEEZ"/>
    <property type="match status" value="1"/>
</dbReference>
<evidence type="ECO:0000313" key="2">
    <source>
        <dbReference type="EMBL" id="TBU57965.1"/>
    </source>
</evidence>
<dbReference type="GO" id="GO:0005737">
    <property type="term" value="C:cytoplasm"/>
    <property type="evidence" value="ECO:0007669"/>
    <property type="project" value="TreeGrafter"/>
</dbReference>
<reference evidence="2 3" key="1">
    <citation type="submission" date="2019-01" db="EMBL/GenBank/DDBJ databases">
        <title>Draft genome sequences of three monokaryotic isolates of the white-rot basidiomycete fungus Dichomitus squalens.</title>
        <authorList>
            <consortium name="DOE Joint Genome Institute"/>
            <person name="Lopez S.C."/>
            <person name="Andreopoulos B."/>
            <person name="Pangilinan J."/>
            <person name="Lipzen A."/>
            <person name="Riley R."/>
            <person name="Ahrendt S."/>
            <person name="Ng V."/>
            <person name="Barry K."/>
            <person name="Daum C."/>
            <person name="Grigoriev I.V."/>
            <person name="Hilden K.S."/>
            <person name="Makela M.R."/>
            <person name="de Vries R.P."/>
        </authorList>
    </citation>
    <scope>NUCLEOTIDE SEQUENCE [LARGE SCALE GENOMIC DNA]</scope>
    <source>
        <strain evidence="2 3">CBS 464.89</strain>
    </source>
</reference>